<dbReference type="GO" id="GO:0009507">
    <property type="term" value="C:chloroplast"/>
    <property type="evidence" value="ECO:0000318"/>
    <property type="project" value="GO_Central"/>
</dbReference>
<dbReference type="EMBL" id="CM004392">
    <property type="protein sequence ID" value="OAY48249.1"/>
    <property type="molecule type" value="Genomic_DNA"/>
</dbReference>
<dbReference type="InterPro" id="IPR021325">
    <property type="entry name" value="CCB2/CCB4"/>
</dbReference>
<keyword evidence="2" id="KW-1185">Reference proteome</keyword>
<sequence length="289" mass="32388">MSGLSISPSIQLKIRPYFRSKFNRNSLITYARIDNSQTSKDQQQELNLSVLRFTFGIPGLDESYLPRWIGYGFGSLLLLNHFLGSNSATSPPQLRTEALGLSLAAFSIALPFFGRFLKGAAPVDRPSLPQGAEQVFLMSEDISNTQKEDLAWATYVLLRNTNTIAVLITIQGKLCVRGYWNTPDNFPKAQLLDWFKIQIENIGLFDMKETLYLPQTAESGLWEMLPKGTRSLLVEPVIQDIDQSTNEMEKTVDLVLLASSIVYAYSDKDRAWIRAVANKFAGESICSES</sequence>
<dbReference type="AlphaFoldDB" id="A0A2C9VQV0"/>
<accession>A0A2C9VQV0</accession>
<proteinExistence type="predicted"/>
<evidence type="ECO:0008006" key="3">
    <source>
        <dbReference type="Google" id="ProtNLM"/>
    </source>
</evidence>
<gene>
    <name evidence="1" type="ORF">MANES_06G144000v8</name>
</gene>
<dbReference type="STRING" id="3983.A0A2C9VQV0"/>
<dbReference type="GO" id="GO:0010190">
    <property type="term" value="P:cytochrome b6f complex assembly"/>
    <property type="evidence" value="ECO:0000318"/>
    <property type="project" value="GO_Central"/>
</dbReference>
<protein>
    <recommendedName>
        <fullName evidence="3">Protein COFACTOR ASSEMBLY OF COMPLEX C SUBUNIT B CCB2, chloroplastic</fullName>
    </recommendedName>
</protein>
<organism evidence="1 2">
    <name type="scientific">Manihot esculenta</name>
    <name type="common">Cassava</name>
    <name type="synonym">Jatropha manihot</name>
    <dbReference type="NCBI Taxonomy" id="3983"/>
    <lineage>
        <taxon>Eukaryota</taxon>
        <taxon>Viridiplantae</taxon>
        <taxon>Streptophyta</taxon>
        <taxon>Embryophyta</taxon>
        <taxon>Tracheophyta</taxon>
        <taxon>Spermatophyta</taxon>
        <taxon>Magnoliopsida</taxon>
        <taxon>eudicotyledons</taxon>
        <taxon>Gunneridae</taxon>
        <taxon>Pentapetalae</taxon>
        <taxon>rosids</taxon>
        <taxon>fabids</taxon>
        <taxon>Malpighiales</taxon>
        <taxon>Euphorbiaceae</taxon>
        <taxon>Crotonoideae</taxon>
        <taxon>Manihoteae</taxon>
        <taxon>Manihot</taxon>
    </lineage>
</organism>
<dbReference type="PANTHER" id="PTHR36403:SF1">
    <property type="entry name" value="PROTEIN COFACTOR ASSEMBLY OF COMPLEX C SUBUNIT B CCB2, CHLOROPLASTIC"/>
    <property type="match status" value="1"/>
</dbReference>
<comment type="caution">
    <text evidence="1">The sequence shown here is derived from an EMBL/GenBank/DDBJ whole genome shotgun (WGS) entry which is preliminary data.</text>
</comment>
<name>A0A2C9VQV0_MANES</name>
<dbReference type="Pfam" id="PF11152">
    <property type="entry name" value="CCB2_CCB4"/>
    <property type="match status" value="1"/>
</dbReference>
<dbReference type="OrthoDB" id="514937at2759"/>
<reference evidence="2" key="1">
    <citation type="journal article" date="2016" name="Nat. Biotechnol.">
        <title>Sequencing wild and cultivated cassava and related species reveals extensive interspecific hybridization and genetic diversity.</title>
        <authorList>
            <person name="Bredeson J.V."/>
            <person name="Lyons J.B."/>
            <person name="Prochnik S.E."/>
            <person name="Wu G.A."/>
            <person name="Ha C.M."/>
            <person name="Edsinger-Gonzales E."/>
            <person name="Grimwood J."/>
            <person name="Schmutz J."/>
            <person name="Rabbi I.Y."/>
            <person name="Egesi C."/>
            <person name="Nauluvula P."/>
            <person name="Lebot V."/>
            <person name="Ndunguru J."/>
            <person name="Mkamilo G."/>
            <person name="Bart R.S."/>
            <person name="Setter T.L."/>
            <person name="Gleadow R.M."/>
            <person name="Kulakow P."/>
            <person name="Ferguson M.E."/>
            <person name="Rounsley S."/>
            <person name="Rokhsar D.S."/>
        </authorList>
    </citation>
    <scope>NUCLEOTIDE SEQUENCE [LARGE SCALE GENOMIC DNA]</scope>
    <source>
        <strain evidence="2">cv. AM560-2</strain>
    </source>
</reference>
<dbReference type="Gramene" id="Manes.06G144000.1.v8.1">
    <property type="protein sequence ID" value="Manes.06G144000.1.v8.1.CDS"/>
    <property type="gene ID" value="Manes.06G144000.v8.1"/>
</dbReference>
<dbReference type="InterPro" id="IPR044970">
    <property type="entry name" value="CCB2"/>
</dbReference>
<evidence type="ECO:0000313" key="1">
    <source>
        <dbReference type="EMBL" id="OAY48249.1"/>
    </source>
</evidence>
<evidence type="ECO:0000313" key="2">
    <source>
        <dbReference type="Proteomes" id="UP000091857"/>
    </source>
</evidence>
<dbReference type="Proteomes" id="UP000091857">
    <property type="component" value="Chromosome 6"/>
</dbReference>
<dbReference type="PANTHER" id="PTHR36403">
    <property type="entry name" value="PROTEIN COFACTOR ASSEMBLY OF COMPLEX C SUBUNIT B CCB2, CHLOROPLASTIC"/>
    <property type="match status" value="1"/>
</dbReference>